<feature type="domain" description="Glycosyl transferase family 1" evidence="1">
    <location>
        <begin position="182"/>
        <end position="345"/>
    </location>
</feature>
<organism evidence="3 4">
    <name type="scientific">Iocasia fonsfrigidae</name>
    <dbReference type="NCBI Taxonomy" id="2682810"/>
    <lineage>
        <taxon>Bacteria</taxon>
        <taxon>Bacillati</taxon>
        <taxon>Bacillota</taxon>
        <taxon>Clostridia</taxon>
        <taxon>Halanaerobiales</taxon>
        <taxon>Halanaerobiaceae</taxon>
        <taxon>Iocasia</taxon>
    </lineage>
</organism>
<dbReference type="PANTHER" id="PTHR12526:SF630">
    <property type="entry name" value="GLYCOSYLTRANSFERASE"/>
    <property type="match status" value="1"/>
</dbReference>
<name>A0A8A7K653_9FIRM</name>
<reference evidence="3" key="1">
    <citation type="submission" date="2019-12" db="EMBL/GenBank/DDBJ databases">
        <authorList>
            <person name="zhang j."/>
            <person name="sun C.M."/>
        </authorList>
    </citation>
    <scope>NUCLEOTIDE SEQUENCE</scope>
    <source>
        <strain evidence="3">NS-1</strain>
    </source>
</reference>
<dbReference type="Gene3D" id="3.40.50.2000">
    <property type="entry name" value="Glycogen Phosphorylase B"/>
    <property type="match status" value="2"/>
</dbReference>
<dbReference type="InterPro" id="IPR001296">
    <property type="entry name" value="Glyco_trans_1"/>
</dbReference>
<evidence type="ECO:0000313" key="4">
    <source>
        <dbReference type="Proteomes" id="UP000665020"/>
    </source>
</evidence>
<dbReference type="Pfam" id="PF00534">
    <property type="entry name" value="Glycos_transf_1"/>
    <property type="match status" value="1"/>
</dbReference>
<accession>A0A8A7K653</accession>
<dbReference type="EMBL" id="CP046640">
    <property type="protein sequence ID" value="QTL96821.1"/>
    <property type="molecule type" value="Genomic_DNA"/>
</dbReference>
<dbReference type="RefSeq" id="WP_230868509.1">
    <property type="nucleotide sequence ID" value="NZ_CP046640.1"/>
</dbReference>
<keyword evidence="4" id="KW-1185">Reference proteome</keyword>
<gene>
    <name evidence="3" type="ORF">GM661_01945</name>
</gene>
<evidence type="ECO:0000259" key="2">
    <source>
        <dbReference type="Pfam" id="PF13439"/>
    </source>
</evidence>
<dbReference type="GO" id="GO:0016757">
    <property type="term" value="F:glycosyltransferase activity"/>
    <property type="evidence" value="ECO:0007669"/>
    <property type="project" value="InterPro"/>
</dbReference>
<evidence type="ECO:0000259" key="1">
    <source>
        <dbReference type="Pfam" id="PF00534"/>
    </source>
</evidence>
<proteinExistence type="predicted"/>
<dbReference type="CDD" id="cd03811">
    <property type="entry name" value="GT4_GT28_WabH-like"/>
    <property type="match status" value="1"/>
</dbReference>
<evidence type="ECO:0000313" key="3">
    <source>
        <dbReference type="EMBL" id="QTL96821.1"/>
    </source>
</evidence>
<sequence length="369" mass="42582">MRKIFFLNSCREWGGGEKWTFETAQELAERGYEVVVGSVKESELFQRAKAAGLETKAVSVKNSLSVLNPVKLFSFVNYLRDETIEVLFMNLSQDLKFGGIVGKIAGVERIIYRRGLAIPIRDRFYTRFLLNNCITDIIANSYTIKKTILQNTANWLNENKIKVIYNGIKIKEIEDKINYQSNIRKEFNIKADTLLIASIGRLNKQKGHYYLIKAVKLIKKEIENFKVLIIGKGDLEFELKKQVEDLGLSDYVIFTGFREDVFTILHQIDFLVHTALWEGCPNIILETMAMATPIVATGIPSVSEIMIDKETGYLTESENVEDIAKMVIKMIRNFDKKQFGQKARELIEREFDFKEKLNQLEKLIEENNY</sequence>
<dbReference type="InterPro" id="IPR028098">
    <property type="entry name" value="Glyco_trans_4-like_N"/>
</dbReference>
<dbReference type="Pfam" id="PF13439">
    <property type="entry name" value="Glyco_transf_4"/>
    <property type="match status" value="1"/>
</dbReference>
<dbReference type="KEGG" id="ifn:GM661_01945"/>
<dbReference type="PANTHER" id="PTHR12526">
    <property type="entry name" value="GLYCOSYLTRANSFERASE"/>
    <property type="match status" value="1"/>
</dbReference>
<protein>
    <submittedName>
        <fullName evidence="3">Glycosyltransferase</fullName>
    </submittedName>
</protein>
<dbReference type="Proteomes" id="UP000665020">
    <property type="component" value="Chromosome"/>
</dbReference>
<dbReference type="AlphaFoldDB" id="A0A8A7K653"/>
<feature type="domain" description="Glycosyltransferase subfamily 4-like N-terminal" evidence="2">
    <location>
        <begin position="13"/>
        <end position="170"/>
    </location>
</feature>
<dbReference type="SUPFAM" id="SSF53756">
    <property type="entry name" value="UDP-Glycosyltransferase/glycogen phosphorylase"/>
    <property type="match status" value="1"/>
</dbReference>